<proteinExistence type="predicted"/>
<name>A0A7C8MS40_9PEZI</name>
<dbReference type="InterPro" id="IPR008949">
    <property type="entry name" value="Isoprenoid_synthase_dom_sf"/>
</dbReference>
<evidence type="ECO:0000313" key="1">
    <source>
        <dbReference type="EMBL" id="KAF2970090.1"/>
    </source>
</evidence>
<accession>A0A7C8MS40</accession>
<dbReference type="Gene3D" id="1.10.600.10">
    <property type="entry name" value="Farnesyl Diphosphate Synthase"/>
    <property type="match status" value="1"/>
</dbReference>
<comment type="caution">
    <text evidence="1">The sequence shown here is derived from an EMBL/GenBank/DDBJ whole genome shotgun (WGS) entry which is preliminary data.</text>
</comment>
<dbReference type="Proteomes" id="UP000481858">
    <property type="component" value="Unassembled WGS sequence"/>
</dbReference>
<organism evidence="1 2">
    <name type="scientific">Xylaria multiplex</name>
    <dbReference type="NCBI Taxonomy" id="323545"/>
    <lineage>
        <taxon>Eukaryota</taxon>
        <taxon>Fungi</taxon>
        <taxon>Dikarya</taxon>
        <taxon>Ascomycota</taxon>
        <taxon>Pezizomycotina</taxon>
        <taxon>Sordariomycetes</taxon>
        <taxon>Xylariomycetidae</taxon>
        <taxon>Xylariales</taxon>
        <taxon>Xylariaceae</taxon>
        <taxon>Xylaria</taxon>
    </lineage>
</organism>
<gene>
    <name evidence="1" type="ORF">GQX73_g3439</name>
</gene>
<dbReference type="Pfam" id="PF19086">
    <property type="entry name" value="Terpene_syn_C_2"/>
    <property type="match status" value="1"/>
</dbReference>
<dbReference type="EMBL" id="WUBL01000027">
    <property type="protein sequence ID" value="KAF2970090.1"/>
    <property type="molecule type" value="Genomic_DNA"/>
</dbReference>
<protein>
    <recommendedName>
        <fullName evidence="3">Fusicoccadiene synthase</fullName>
    </recommendedName>
</protein>
<dbReference type="InParanoid" id="A0A7C8MS40"/>
<dbReference type="AlphaFoldDB" id="A0A7C8MS40"/>
<reference evidence="1 2" key="1">
    <citation type="submission" date="2019-12" db="EMBL/GenBank/DDBJ databases">
        <title>Draft genome sequence of the ascomycete Xylaria multiplex DSM 110363.</title>
        <authorList>
            <person name="Buettner E."/>
            <person name="Kellner H."/>
        </authorList>
    </citation>
    <scope>NUCLEOTIDE SEQUENCE [LARGE SCALE GENOMIC DNA]</scope>
    <source>
        <strain evidence="1 2">DSM 110363</strain>
    </source>
</reference>
<dbReference type="OrthoDB" id="6921389at2759"/>
<sequence>MGYQYSHLIDPRSYDSQGLCDGIPLRVHRNADLAEAGIIRLRNDWRRYVGPLPLNSFGGGMGPVYNFPSVAIPECHPNRLEIVSYITEFGFLHDDIVDKPKANEGAALDTKSGRERIRSNIVNEIMSIDPLRAKEFIAIWTKGFGVGQDRTHFIDFDDYLHYRVVGRGSFFMTSLTIFGMCLTIPPEEKEEFWRITRPAWAAAVLTNDLQSWDKEWRLFQTQDETDMANGIWVLMKQYSIEIDDAKIMSYKD</sequence>
<evidence type="ECO:0008006" key="3">
    <source>
        <dbReference type="Google" id="ProtNLM"/>
    </source>
</evidence>
<evidence type="ECO:0000313" key="2">
    <source>
        <dbReference type="Proteomes" id="UP000481858"/>
    </source>
</evidence>
<dbReference type="SUPFAM" id="SSF48576">
    <property type="entry name" value="Terpenoid synthases"/>
    <property type="match status" value="1"/>
</dbReference>
<keyword evidence="2" id="KW-1185">Reference proteome</keyword>